<keyword evidence="2" id="KW-1185">Reference proteome</keyword>
<reference evidence="1" key="1">
    <citation type="journal article" date="2023" name="IScience">
        <title>Live-bearing cockroach genome reveals convergent evolutionary mechanisms linked to viviparity in insects and beyond.</title>
        <authorList>
            <person name="Fouks B."/>
            <person name="Harrison M.C."/>
            <person name="Mikhailova A.A."/>
            <person name="Marchal E."/>
            <person name="English S."/>
            <person name="Carruthers M."/>
            <person name="Jennings E.C."/>
            <person name="Chiamaka E.L."/>
            <person name="Frigard R.A."/>
            <person name="Pippel M."/>
            <person name="Attardo G.M."/>
            <person name="Benoit J.B."/>
            <person name="Bornberg-Bauer E."/>
            <person name="Tobe S.S."/>
        </authorList>
    </citation>
    <scope>NUCLEOTIDE SEQUENCE</scope>
    <source>
        <strain evidence="1">Stay&amp;Tobe</strain>
    </source>
</reference>
<protein>
    <submittedName>
        <fullName evidence="1">Uncharacterized protein</fullName>
    </submittedName>
</protein>
<feature type="non-terminal residue" evidence="1">
    <location>
        <position position="96"/>
    </location>
</feature>
<reference evidence="1" key="2">
    <citation type="submission" date="2023-05" db="EMBL/GenBank/DDBJ databases">
        <authorList>
            <person name="Fouks B."/>
        </authorList>
    </citation>
    <scope>NUCLEOTIDE SEQUENCE</scope>
    <source>
        <strain evidence="1">Stay&amp;Tobe</strain>
        <tissue evidence="1">Testes</tissue>
    </source>
</reference>
<accession>A0AAD8ENE3</accession>
<name>A0AAD8ENE3_DIPPU</name>
<evidence type="ECO:0000313" key="1">
    <source>
        <dbReference type="EMBL" id="KAJ9597205.1"/>
    </source>
</evidence>
<dbReference type="AlphaFoldDB" id="A0AAD8ENE3"/>
<evidence type="ECO:0000313" key="2">
    <source>
        <dbReference type="Proteomes" id="UP001233999"/>
    </source>
</evidence>
<organism evidence="1 2">
    <name type="scientific">Diploptera punctata</name>
    <name type="common">Pacific beetle cockroach</name>
    <dbReference type="NCBI Taxonomy" id="6984"/>
    <lineage>
        <taxon>Eukaryota</taxon>
        <taxon>Metazoa</taxon>
        <taxon>Ecdysozoa</taxon>
        <taxon>Arthropoda</taxon>
        <taxon>Hexapoda</taxon>
        <taxon>Insecta</taxon>
        <taxon>Pterygota</taxon>
        <taxon>Neoptera</taxon>
        <taxon>Polyneoptera</taxon>
        <taxon>Dictyoptera</taxon>
        <taxon>Blattodea</taxon>
        <taxon>Blaberoidea</taxon>
        <taxon>Blaberidae</taxon>
        <taxon>Diplopterinae</taxon>
        <taxon>Diploptera</taxon>
    </lineage>
</organism>
<feature type="non-terminal residue" evidence="1">
    <location>
        <position position="1"/>
    </location>
</feature>
<gene>
    <name evidence="1" type="ORF">L9F63_011927</name>
</gene>
<proteinExistence type="predicted"/>
<comment type="caution">
    <text evidence="1">The sequence shown here is derived from an EMBL/GenBank/DDBJ whole genome shotgun (WGS) entry which is preliminary data.</text>
</comment>
<sequence>FQILRPVEASVHGSFPKGEGDTFRCLRGPFDSCIRKFSRMLIVQSCLDIGMCARIMNSQYEKRMCDKVSSCRQLISSLNYNISHHQELRGMDFQNV</sequence>
<dbReference type="Proteomes" id="UP001233999">
    <property type="component" value="Unassembled WGS sequence"/>
</dbReference>
<dbReference type="EMBL" id="JASPKZ010001623">
    <property type="protein sequence ID" value="KAJ9597205.1"/>
    <property type="molecule type" value="Genomic_DNA"/>
</dbReference>